<dbReference type="NCBIfam" id="TIGR00090">
    <property type="entry name" value="rsfS_iojap_ybeB"/>
    <property type="match status" value="1"/>
</dbReference>
<dbReference type="AlphaFoldDB" id="A0A5B8XKS0"/>
<dbReference type="PANTHER" id="PTHR21043">
    <property type="entry name" value="IOJAP SUPERFAMILY ORTHOLOG"/>
    <property type="match status" value="1"/>
</dbReference>
<dbReference type="SUPFAM" id="SSF81301">
    <property type="entry name" value="Nucleotidyltransferase"/>
    <property type="match status" value="1"/>
</dbReference>
<name>A0A5B8XKS0_9RICK</name>
<evidence type="ECO:0000256" key="1">
    <source>
        <dbReference type="ARBA" id="ARBA00010574"/>
    </source>
</evidence>
<dbReference type="RefSeq" id="WP_146821453.1">
    <property type="nucleotide sequence ID" value="NZ_CP029077.1"/>
</dbReference>
<dbReference type="InterPro" id="IPR043519">
    <property type="entry name" value="NT_sf"/>
</dbReference>
<keyword evidence="3" id="KW-1185">Reference proteome</keyword>
<dbReference type="OrthoDB" id="9793681at2"/>
<dbReference type="GO" id="GO:0043023">
    <property type="term" value="F:ribosomal large subunit binding"/>
    <property type="evidence" value="ECO:0007669"/>
    <property type="project" value="TreeGrafter"/>
</dbReference>
<comment type="similarity">
    <text evidence="1">Belongs to the Iojap/RsfS family.</text>
</comment>
<gene>
    <name evidence="2" type="ORF">Deia_01159</name>
</gene>
<dbReference type="Gene3D" id="3.30.460.10">
    <property type="entry name" value="Beta Polymerase, domain 2"/>
    <property type="match status" value="1"/>
</dbReference>
<dbReference type="InterPro" id="IPR004394">
    <property type="entry name" value="Iojap/RsfS/C7orf30"/>
</dbReference>
<dbReference type="EMBL" id="CP029077">
    <property type="protein sequence ID" value="QED23937.1"/>
    <property type="molecule type" value="Genomic_DNA"/>
</dbReference>
<dbReference type="Proteomes" id="UP000321934">
    <property type="component" value="Chromosome"/>
</dbReference>
<dbReference type="GO" id="GO:0090071">
    <property type="term" value="P:negative regulation of ribosome biogenesis"/>
    <property type="evidence" value="ECO:0007669"/>
    <property type="project" value="TreeGrafter"/>
</dbReference>
<dbReference type="Pfam" id="PF02410">
    <property type="entry name" value="RsfS"/>
    <property type="match status" value="1"/>
</dbReference>
<reference evidence="2 3" key="1">
    <citation type="journal article" date="2019" name="ISME J.">
        <title>Deianiraea, an extracellular bacterium associated with the ciliate Paramecium, suggests an alternative scenario for the evolution of Rickettsiales.</title>
        <authorList>
            <person name="Castelli M."/>
            <person name="Sabaneyeva E."/>
            <person name="Lanzoni O."/>
            <person name="Lebedeva N."/>
            <person name="Floriano A.M."/>
            <person name="Gaiarsa S."/>
            <person name="Benken K."/>
            <person name="Modeo L."/>
            <person name="Bandi C."/>
            <person name="Potekhin A."/>
            <person name="Sassera D."/>
            <person name="Petroni G."/>
        </authorList>
    </citation>
    <scope>NUCLEOTIDE SEQUENCE [LARGE SCALE GENOMIC DNA]</scope>
    <source>
        <strain evidence="2">CyL4-1</strain>
    </source>
</reference>
<proteinExistence type="inferred from homology"/>
<sequence length="273" mass="29691">MQSSKSFFSASKMSSLVLANRVLDSGKCEDVVHYHGISNYLVSDVIVATATSERHCKAIGERLEEALKDNNISFISSTSSSDVANSNDWVVIDCEKESLMIHIMTEEKRDYYKIDQLISQMSKGQAKISQSHQIKEVAKVGSKLQKSAPIAKKVTKPVAQKKAVAQVKKVAQKSAPIAKKVTKPVAQKKAVAQVKKVAQKSAPIAKKVTKPVAQKKAVAIKQNAKPVIQKKAVVAPVIKKIASANNNPIIGNRIQQNSSVLSKLQSIINKNKI</sequence>
<dbReference type="PANTHER" id="PTHR21043:SF0">
    <property type="entry name" value="MITOCHONDRIAL ASSEMBLY OF RIBOSOMAL LARGE SUBUNIT PROTEIN 1"/>
    <property type="match status" value="1"/>
</dbReference>
<accession>A0A5B8XKS0</accession>
<protein>
    <submittedName>
        <fullName evidence="2">Ribosomal silencing factor RsfS</fullName>
    </submittedName>
</protein>
<evidence type="ECO:0000313" key="2">
    <source>
        <dbReference type="EMBL" id="QED23937.1"/>
    </source>
</evidence>
<dbReference type="GO" id="GO:0017148">
    <property type="term" value="P:negative regulation of translation"/>
    <property type="evidence" value="ECO:0007669"/>
    <property type="project" value="TreeGrafter"/>
</dbReference>
<evidence type="ECO:0000313" key="3">
    <source>
        <dbReference type="Proteomes" id="UP000321934"/>
    </source>
</evidence>
<organism evidence="2 3">
    <name type="scientific">Candidatus Deianiraea vastatrix</name>
    <dbReference type="NCBI Taxonomy" id="2163644"/>
    <lineage>
        <taxon>Bacteria</taxon>
        <taxon>Pseudomonadati</taxon>
        <taxon>Pseudomonadota</taxon>
        <taxon>Alphaproteobacteria</taxon>
        <taxon>Rickettsiales</taxon>
        <taxon>Candidatus Deianiraeaceae</taxon>
        <taxon>Candidatus Deianiraea</taxon>
    </lineage>
</organism>